<keyword evidence="1" id="KW-0812">Transmembrane</keyword>
<dbReference type="Proteomes" id="UP000233551">
    <property type="component" value="Unassembled WGS sequence"/>
</dbReference>
<dbReference type="AlphaFoldDB" id="A0A2I0HRR9"/>
<gene>
    <name evidence="3" type="ORF">CRG98_045449</name>
</gene>
<organism evidence="3 4">
    <name type="scientific">Punica granatum</name>
    <name type="common">Pomegranate</name>
    <dbReference type="NCBI Taxonomy" id="22663"/>
    <lineage>
        <taxon>Eukaryota</taxon>
        <taxon>Viridiplantae</taxon>
        <taxon>Streptophyta</taxon>
        <taxon>Embryophyta</taxon>
        <taxon>Tracheophyta</taxon>
        <taxon>Spermatophyta</taxon>
        <taxon>Magnoliopsida</taxon>
        <taxon>eudicotyledons</taxon>
        <taxon>Gunneridae</taxon>
        <taxon>Pentapetalae</taxon>
        <taxon>rosids</taxon>
        <taxon>malvids</taxon>
        <taxon>Myrtales</taxon>
        <taxon>Lythraceae</taxon>
        <taxon>Punica</taxon>
    </lineage>
</organism>
<evidence type="ECO:0000313" key="3">
    <source>
        <dbReference type="EMBL" id="PKI34170.1"/>
    </source>
</evidence>
<evidence type="ECO:0000259" key="2">
    <source>
        <dbReference type="Pfam" id="PF00078"/>
    </source>
</evidence>
<reference evidence="3 4" key="1">
    <citation type="submission" date="2017-11" db="EMBL/GenBank/DDBJ databases">
        <title>De-novo sequencing of pomegranate (Punica granatum L.) genome.</title>
        <authorList>
            <person name="Akparov Z."/>
            <person name="Amiraslanov A."/>
            <person name="Hajiyeva S."/>
            <person name="Abbasov M."/>
            <person name="Kaur K."/>
            <person name="Hamwieh A."/>
            <person name="Solovyev V."/>
            <person name="Salamov A."/>
            <person name="Braich B."/>
            <person name="Kosarev P."/>
            <person name="Mahmoud A."/>
            <person name="Hajiyev E."/>
            <person name="Babayeva S."/>
            <person name="Izzatullayeva V."/>
            <person name="Mammadov A."/>
            <person name="Mammadov A."/>
            <person name="Sharifova S."/>
            <person name="Ojaghi J."/>
            <person name="Eynullazada K."/>
            <person name="Bayramov B."/>
            <person name="Abdulazimova A."/>
            <person name="Shahmuradov I."/>
        </authorList>
    </citation>
    <scope>NUCLEOTIDE SEQUENCE [LARGE SCALE GENOMIC DNA]</scope>
    <source>
        <strain evidence="4">cv. AG2017</strain>
        <tissue evidence="3">Leaf</tissue>
    </source>
</reference>
<comment type="caution">
    <text evidence="3">The sequence shown here is derived from an EMBL/GenBank/DDBJ whole genome shotgun (WGS) entry which is preliminary data.</text>
</comment>
<evidence type="ECO:0000313" key="4">
    <source>
        <dbReference type="Proteomes" id="UP000233551"/>
    </source>
</evidence>
<dbReference type="Pfam" id="PF00078">
    <property type="entry name" value="RVT_1"/>
    <property type="match status" value="1"/>
</dbReference>
<dbReference type="PANTHER" id="PTHR33116">
    <property type="entry name" value="REVERSE TRANSCRIPTASE ZINC-BINDING DOMAIN-CONTAINING PROTEIN-RELATED-RELATED"/>
    <property type="match status" value="1"/>
</dbReference>
<dbReference type="STRING" id="22663.A0A2I0HRR9"/>
<evidence type="ECO:0000256" key="1">
    <source>
        <dbReference type="SAM" id="Phobius"/>
    </source>
</evidence>
<keyword evidence="1" id="KW-0472">Membrane</keyword>
<accession>A0A2I0HRR9</accession>
<dbReference type="InterPro" id="IPR000477">
    <property type="entry name" value="RT_dom"/>
</dbReference>
<sequence>MKAFDSLSWEFIFNSLEALNFPPSFLWWIKGCITFPYFSVAINGTLAGYFLGKRGVRQGGPISPYLFVIDMEVFSRIMDSAAAEGRVQLINSVLFSMASYWCYDFILPKKVIKLVQQKCQSFLWKGLEQHAGGGKISWETICLPKVEGGLGIKDFNLWNKVCVLKNLWYLLVSSGSL</sequence>
<feature type="transmembrane region" description="Helical" evidence="1">
    <location>
        <begin position="25"/>
        <end position="51"/>
    </location>
</feature>
<keyword evidence="4" id="KW-1185">Reference proteome</keyword>
<proteinExistence type="predicted"/>
<feature type="domain" description="Reverse transcriptase" evidence="2">
    <location>
        <begin position="2"/>
        <end position="82"/>
    </location>
</feature>
<name>A0A2I0HRR9_PUNGR</name>
<keyword evidence="1" id="KW-1133">Transmembrane helix</keyword>
<protein>
    <recommendedName>
        <fullName evidence="2">Reverse transcriptase domain-containing protein</fullName>
    </recommendedName>
</protein>
<dbReference type="PANTHER" id="PTHR33116:SF78">
    <property type="entry name" value="OS12G0587133 PROTEIN"/>
    <property type="match status" value="1"/>
</dbReference>
<dbReference type="EMBL" id="PGOL01006119">
    <property type="protein sequence ID" value="PKI34170.1"/>
    <property type="molecule type" value="Genomic_DNA"/>
</dbReference>